<keyword evidence="2" id="KW-1185">Reference proteome</keyword>
<name>A0ABZ1YYI3_9NOCA</name>
<evidence type="ECO:0000313" key="1">
    <source>
        <dbReference type="EMBL" id="WUV48091.1"/>
    </source>
</evidence>
<evidence type="ECO:0000313" key="2">
    <source>
        <dbReference type="Proteomes" id="UP001432062"/>
    </source>
</evidence>
<accession>A0ABZ1YYI3</accession>
<gene>
    <name evidence="1" type="ORF">OG563_07770</name>
</gene>
<protein>
    <submittedName>
        <fullName evidence="1">Uncharacterized protein</fullName>
    </submittedName>
</protein>
<sequence length="51" mass="5353">MDNEINGAVAYGYTRLRAAFGFRGMAAGGVGELSTPQNDRLAAAVHRAATR</sequence>
<dbReference type="RefSeq" id="WP_329412406.1">
    <property type="nucleotide sequence ID" value="NZ_CP109441.1"/>
</dbReference>
<dbReference type="EMBL" id="CP109441">
    <property type="protein sequence ID" value="WUV48091.1"/>
    <property type="molecule type" value="Genomic_DNA"/>
</dbReference>
<dbReference type="Proteomes" id="UP001432062">
    <property type="component" value="Chromosome"/>
</dbReference>
<organism evidence="1 2">
    <name type="scientific">Nocardia vinacea</name>
    <dbReference type="NCBI Taxonomy" id="96468"/>
    <lineage>
        <taxon>Bacteria</taxon>
        <taxon>Bacillati</taxon>
        <taxon>Actinomycetota</taxon>
        <taxon>Actinomycetes</taxon>
        <taxon>Mycobacteriales</taxon>
        <taxon>Nocardiaceae</taxon>
        <taxon>Nocardia</taxon>
    </lineage>
</organism>
<reference evidence="1" key="1">
    <citation type="submission" date="2022-10" db="EMBL/GenBank/DDBJ databases">
        <title>The complete genomes of actinobacterial strains from the NBC collection.</title>
        <authorList>
            <person name="Joergensen T.S."/>
            <person name="Alvarez Arevalo M."/>
            <person name="Sterndorff E.B."/>
            <person name="Faurdal D."/>
            <person name="Vuksanovic O."/>
            <person name="Mourched A.-S."/>
            <person name="Charusanti P."/>
            <person name="Shaw S."/>
            <person name="Blin K."/>
            <person name="Weber T."/>
        </authorList>
    </citation>
    <scope>NUCLEOTIDE SEQUENCE</scope>
    <source>
        <strain evidence="1">NBC_01482</strain>
    </source>
</reference>
<proteinExistence type="predicted"/>